<dbReference type="FunFam" id="3.40.140.20:FF:000002">
    <property type="entry name" value="Bifunctional purine biosynthesis protein PurH"/>
    <property type="match status" value="1"/>
</dbReference>
<dbReference type="PROSITE" id="PS51855">
    <property type="entry name" value="MGS"/>
    <property type="match status" value="1"/>
</dbReference>
<evidence type="ECO:0000256" key="9">
    <source>
        <dbReference type="ARBA" id="ARBA00050687"/>
    </source>
</evidence>
<reference evidence="12" key="1">
    <citation type="journal article" date="2022" name="Front. Microbiol.">
        <title>Genome-based taxonomic rearrangement of Oceanobacter-related bacteria including the description of Thalassolituus hydrocarbonoclasticus sp. nov. and Thalassolituus pacificus sp. nov. and emended description of the genus Thalassolituus.</title>
        <authorList>
            <person name="Dong C."/>
            <person name="Wei L."/>
            <person name="Wang J."/>
            <person name="Lai Q."/>
            <person name="Huang Z."/>
            <person name="Shao Z."/>
        </authorList>
    </citation>
    <scope>NUCLEOTIDE SEQUENCE</scope>
    <source>
        <strain evidence="12">59MF3M-4</strain>
    </source>
</reference>
<dbReference type="EMBL" id="JAOANI010000028">
    <property type="protein sequence ID" value="MCT7360578.1"/>
    <property type="molecule type" value="Genomic_DNA"/>
</dbReference>
<evidence type="ECO:0000256" key="6">
    <source>
        <dbReference type="ARBA" id="ARBA00022801"/>
    </source>
</evidence>
<comment type="domain">
    <text evidence="10">The IMP cyclohydrolase activity resides in the N-terminal region.</text>
</comment>
<gene>
    <name evidence="10 12" type="primary">purH</name>
    <name evidence="12" type="ORF">NYR02_16270</name>
</gene>
<dbReference type="Pfam" id="PF02142">
    <property type="entry name" value="MGS"/>
    <property type="match status" value="1"/>
</dbReference>
<evidence type="ECO:0000256" key="2">
    <source>
        <dbReference type="ARBA" id="ARBA00004954"/>
    </source>
</evidence>
<dbReference type="SMART" id="SM00798">
    <property type="entry name" value="AICARFT_IMPCHas"/>
    <property type="match status" value="1"/>
</dbReference>
<reference evidence="12" key="2">
    <citation type="submission" date="2022-08" db="EMBL/GenBank/DDBJ databases">
        <authorList>
            <person name="Dong C."/>
        </authorList>
    </citation>
    <scope>NUCLEOTIDE SEQUENCE</scope>
    <source>
        <strain evidence="12">59MF3M-4</strain>
    </source>
</reference>
<keyword evidence="5 10" id="KW-0658">Purine biosynthesis</keyword>
<keyword evidence="6 10" id="KW-0378">Hydrolase</keyword>
<dbReference type="Pfam" id="PF01808">
    <property type="entry name" value="AICARFT_IMPCHas"/>
    <property type="match status" value="1"/>
</dbReference>
<comment type="pathway">
    <text evidence="1 10">Purine metabolism; IMP biosynthesis via de novo pathway; IMP from 5-formamido-1-(5-phospho-D-ribosyl)imidazole-4-carboxamide: step 1/1.</text>
</comment>
<dbReference type="SUPFAM" id="SSF52335">
    <property type="entry name" value="Methylglyoxal synthase-like"/>
    <property type="match status" value="1"/>
</dbReference>
<dbReference type="Proteomes" id="UP001147830">
    <property type="component" value="Unassembled WGS sequence"/>
</dbReference>
<comment type="pathway">
    <text evidence="2 10">Purine metabolism; IMP biosynthesis via de novo pathway; 5-formamido-1-(5-phospho-D-ribosyl)imidazole-4-carboxamide from 5-amino-1-(5-phospho-D-ribosyl)imidazole-4-carboxamide (10-formyl THF route): step 1/1.</text>
</comment>
<evidence type="ECO:0000256" key="7">
    <source>
        <dbReference type="ARBA" id="ARBA00023268"/>
    </source>
</evidence>
<dbReference type="NCBIfam" id="NF002049">
    <property type="entry name" value="PRK00881.1"/>
    <property type="match status" value="1"/>
</dbReference>
<dbReference type="HAMAP" id="MF_00139">
    <property type="entry name" value="PurH"/>
    <property type="match status" value="1"/>
</dbReference>
<evidence type="ECO:0000256" key="3">
    <source>
        <dbReference type="ARBA" id="ARBA00007667"/>
    </source>
</evidence>
<evidence type="ECO:0000256" key="5">
    <source>
        <dbReference type="ARBA" id="ARBA00022755"/>
    </source>
</evidence>
<dbReference type="FunFam" id="3.40.140.20:FF:000001">
    <property type="entry name" value="Bifunctional purine biosynthesis protein PurH"/>
    <property type="match status" value="1"/>
</dbReference>
<dbReference type="PIRSF" id="PIRSF000414">
    <property type="entry name" value="AICARFT_IMPCHas"/>
    <property type="match status" value="1"/>
</dbReference>
<accession>A0A9X2WHY1</accession>
<proteinExistence type="inferred from homology"/>
<dbReference type="EC" id="3.5.4.10" evidence="10"/>
<name>A0A9X2WHY1_9GAMM</name>
<evidence type="ECO:0000256" key="4">
    <source>
        <dbReference type="ARBA" id="ARBA00022679"/>
    </source>
</evidence>
<dbReference type="InterPro" id="IPR024051">
    <property type="entry name" value="AICAR_Tfase_dup_dom_sf"/>
</dbReference>
<dbReference type="InterPro" id="IPR011607">
    <property type="entry name" value="MGS-like_dom"/>
</dbReference>
<comment type="caution">
    <text evidence="12">The sequence shown here is derived from an EMBL/GenBank/DDBJ whole genome shotgun (WGS) entry which is preliminary data.</text>
</comment>
<comment type="catalytic activity">
    <reaction evidence="8 10">
        <text>(6R)-10-formyltetrahydrofolate + 5-amino-1-(5-phospho-beta-D-ribosyl)imidazole-4-carboxamide = 5-formamido-1-(5-phospho-D-ribosyl)imidazole-4-carboxamide + (6S)-5,6,7,8-tetrahydrofolate</text>
        <dbReference type="Rhea" id="RHEA:22192"/>
        <dbReference type="ChEBI" id="CHEBI:57453"/>
        <dbReference type="ChEBI" id="CHEBI:58467"/>
        <dbReference type="ChEBI" id="CHEBI:58475"/>
        <dbReference type="ChEBI" id="CHEBI:195366"/>
        <dbReference type="EC" id="2.1.2.3"/>
    </reaction>
</comment>
<dbReference type="Gene3D" id="3.40.140.20">
    <property type="match status" value="2"/>
</dbReference>
<evidence type="ECO:0000313" key="13">
    <source>
        <dbReference type="Proteomes" id="UP001147830"/>
    </source>
</evidence>
<keyword evidence="4 10" id="KW-0808">Transferase</keyword>
<evidence type="ECO:0000259" key="11">
    <source>
        <dbReference type="PROSITE" id="PS51855"/>
    </source>
</evidence>
<dbReference type="EC" id="2.1.2.3" evidence="10"/>
<evidence type="ECO:0000256" key="10">
    <source>
        <dbReference type="HAMAP-Rule" id="MF_00139"/>
    </source>
</evidence>
<organism evidence="12 13">
    <name type="scientific">Thalassolituus pacificus</name>
    <dbReference type="NCBI Taxonomy" id="2975440"/>
    <lineage>
        <taxon>Bacteria</taxon>
        <taxon>Pseudomonadati</taxon>
        <taxon>Pseudomonadota</taxon>
        <taxon>Gammaproteobacteria</taxon>
        <taxon>Oceanospirillales</taxon>
        <taxon>Oceanospirillaceae</taxon>
        <taxon>Thalassolituus</taxon>
    </lineage>
</organism>
<dbReference type="RefSeq" id="WP_260977409.1">
    <property type="nucleotide sequence ID" value="NZ_JAOANI010000028.1"/>
</dbReference>
<dbReference type="GO" id="GO:0004643">
    <property type="term" value="F:phosphoribosylaminoimidazolecarboxamide formyltransferase activity"/>
    <property type="evidence" value="ECO:0007669"/>
    <property type="project" value="UniProtKB-UniRule"/>
</dbReference>
<dbReference type="GO" id="GO:0005829">
    <property type="term" value="C:cytosol"/>
    <property type="evidence" value="ECO:0007669"/>
    <property type="project" value="TreeGrafter"/>
</dbReference>
<keyword evidence="7 10" id="KW-0511">Multifunctional enzyme</keyword>
<dbReference type="AlphaFoldDB" id="A0A9X2WHY1"/>
<dbReference type="PANTHER" id="PTHR11692">
    <property type="entry name" value="BIFUNCTIONAL PURINE BIOSYNTHESIS PROTEIN PURH"/>
    <property type="match status" value="1"/>
</dbReference>
<dbReference type="Gene3D" id="3.40.50.1380">
    <property type="entry name" value="Methylglyoxal synthase-like domain"/>
    <property type="match status" value="1"/>
</dbReference>
<dbReference type="SMART" id="SM00851">
    <property type="entry name" value="MGS"/>
    <property type="match status" value="1"/>
</dbReference>
<dbReference type="InterPro" id="IPR036914">
    <property type="entry name" value="MGS-like_dom_sf"/>
</dbReference>
<sequence length="543" mass="58300">MSNFIPANEIPADITPVRRALISVSDKTGIVEFAQALHAAGVEILSTGGTYKLLMDNQIPAVEVSDYTGFPEMMDGRVKTLHPKIHGGVLGRRGQDDDVMSEHGINPIDLVVVNLYPFAATVAKEDCHLALAIENIDIGGPTMVRSAAKNHAYVGIVVNSKDYSNVLDDLKAHNGLTYKTRFGLALKAFEHTAAYDGMIANYLGTIDQNAEVLSTDNRLSFPQTFNSQFIKAQDMRYGENPHQNAAFYVEANPAEASIATAKQLQGKELSYNNVADTDAALECVKSFVKPACVIVKHANPCGVSVVPEEDGGIRKAYDLAYATDSESAFGGIIAFNRELDAETAQAIVDRQFVEVIIAPKVSAEAAAVVAAKQNVRLLECGQWPAERAAGLDYKRVNGGLLVQDRDNGMISADELKVVTKRAPTEAELHDLIFAWKVAKFVKSNAIVYAKNRQTVGVGAGQMSRVNSARIAAIKAEHAGLVVEGAVMASDAFFPFRDGIDNAAANGIKAIIQPGGSIRDEEVIAAADAAGIAMVFTGMRHFRH</sequence>
<protein>
    <recommendedName>
        <fullName evidence="10">Bifunctional purine biosynthesis protein PurH</fullName>
    </recommendedName>
    <domain>
        <recommendedName>
            <fullName evidence="10">Phosphoribosylaminoimidazolecarboxamide formyltransferase</fullName>
            <ecNumber evidence="10">2.1.2.3</ecNumber>
        </recommendedName>
        <alternativeName>
            <fullName evidence="10">AICAR transformylase</fullName>
        </alternativeName>
    </domain>
    <domain>
        <recommendedName>
            <fullName evidence="10">IMP cyclohydrolase</fullName>
            <ecNumber evidence="10">3.5.4.10</ecNumber>
        </recommendedName>
        <alternativeName>
            <fullName evidence="10">ATIC</fullName>
        </alternativeName>
        <alternativeName>
            <fullName evidence="10">IMP synthase</fullName>
        </alternativeName>
        <alternativeName>
            <fullName evidence="10">Inosinicase</fullName>
        </alternativeName>
    </domain>
</protein>
<dbReference type="GO" id="GO:0003937">
    <property type="term" value="F:IMP cyclohydrolase activity"/>
    <property type="evidence" value="ECO:0007669"/>
    <property type="project" value="UniProtKB-UniRule"/>
</dbReference>
<dbReference type="NCBIfam" id="TIGR00355">
    <property type="entry name" value="purH"/>
    <property type="match status" value="1"/>
</dbReference>
<dbReference type="PANTHER" id="PTHR11692:SF0">
    <property type="entry name" value="BIFUNCTIONAL PURINE BIOSYNTHESIS PROTEIN ATIC"/>
    <property type="match status" value="1"/>
</dbReference>
<feature type="domain" description="MGS-like" evidence="11">
    <location>
        <begin position="8"/>
        <end position="158"/>
    </location>
</feature>
<dbReference type="CDD" id="cd01421">
    <property type="entry name" value="IMPCH"/>
    <property type="match status" value="1"/>
</dbReference>
<dbReference type="InterPro" id="IPR016193">
    <property type="entry name" value="Cytidine_deaminase-like"/>
</dbReference>
<evidence type="ECO:0000256" key="1">
    <source>
        <dbReference type="ARBA" id="ARBA00004844"/>
    </source>
</evidence>
<keyword evidence="13" id="KW-1185">Reference proteome</keyword>
<dbReference type="GO" id="GO:0006189">
    <property type="term" value="P:'de novo' IMP biosynthetic process"/>
    <property type="evidence" value="ECO:0007669"/>
    <property type="project" value="UniProtKB-UniRule"/>
</dbReference>
<dbReference type="FunFam" id="3.40.50.1380:FF:000001">
    <property type="entry name" value="Bifunctional purine biosynthesis protein PurH"/>
    <property type="match status" value="1"/>
</dbReference>
<evidence type="ECO:0000313" key="12">
    <source>
        <dbReference type="EMBL" id="MCT7360578.1"/>
    </source>
</evidence>
<comment type="similarity">
    <text evidence="3 10">Belongs to the PurH family.</text>
</comment>
<dbReference type="SUPFAM" id="SSF53927">
    <property type="entry name" value="Cytidine deaminase-like"/>
    <property type="match status" value="1"/>
</dbReference>
<dbReference type="InterPro" id="IPR002695">
    <property type="entry name" value="PurH-like"/>
</dbReference>
<comment type="catalytic activity">
    <reaction evidence="9 10">
        <text>IMP + H2O = 5-formamido-1-(5-phospho-D-ribosyl)imidazole-4-carboxamide</text>
        <dbReference type="Rhea" id="RHEA:18445"/>
        <dbReference type="ChEBI" id="CHEBI:15377"/>
        <dbReference type="ChEBI" id="CHEBI:58053"/>
        <dbReference type="ChEBI" id="CHEBI:58467"/>
        <dbReference type="EC" id="3.5.4.10"/>
    </reaction>
</comment>
<evidence type="ECO:0000256" key="8">
    <source>
        <dbReference type="ARBA" id="ARBA00050488"/>
    </source>
</evidence>